<keyword evidence="3" id="KW-1185">Reference proteome</keyword>
<evidence type="ECO:0000313" key="2">
    <source>
        <dbReference type="EMBL" id="RPA95408.1"/>
    </source>
</evidence>
<name>A0A3N4JEJ9_9PEZI</name>
<evidence type="ECO:0000313" key="3">
    <source>
        <dbReference type="Proteomes" id="UP000276215"/>
    </source>
</evidence>
<protein>
    <submittedName>
        <fullName evidence="2">Uncharacterized protein</fullName>
    </submittedName>
</protein>
<dbReference type="EMBL" id="ML120426">
    <property type="protein sequence ID" value="RPA95408.1"/>
    <property type="molecule type" value="Genomic_DNA"/>
</dbReference>
<dbReference type="OrthoDB" id="5278621at2759"/>
<feature type="region of interest" description="Disordered" evidence="1">
    <location>
        <begin position="24"/>
        <end position="56"/>
    </location>
</feature>
<dbReference type="AlphaFoldDB" id="A0A3N4JEJ9"/>
<sequence length="70" mass="6863">MSSGHYGGSNPLKAFTSKGSAGKEFNAEGSVGSVPQKAGGPLDKEGVIGKASSGEGIIGGTVNKLLGEKK</sequence>
<organism evidence="2 3">
    <name type="scientific">Choiromyces venosus 120613-1</name>
    <dbReference type="NCBI Taxonomy" id="1336337"/>
    <lineage>
        <taxon>Eukaryota</taxon>
        <taxon>Fungi</taxon>
        <taxon>Dikarya</taxon>
        <taxon>Ascomycota</taxon>
        <taxon>Pezizomycotina</taxon>
        <taxon>Pezizomycetes</taxon>
        <taxon>Pezizales</taxon>
        <taxon>Tuberaceae</taxon>
        <taxon>Choiromyces</taxon>
    </lineage>
</organism>
<evidence type="ECO:0000256" key="1">
    <source>
        <dbReference type="SAM" id="MobiDB-lite"/>
    </source>
</evidence>
<proteinExistence type="predicted"/>
<accession>A0A3N4JEJ9</accession>
<dbReference type="Proteomes" id="UP000276215">
    <property type="component" value="Unassembled WGS sequence"/>
</dbReference>
<gene>
    <name evidence="2" type="ORF">L873DRAFT_1657574</name>
</gene>
<reference evidence="2 3" key="1">
    <citation type="journal article" date="2018" name="Nat. Ecol. Evol.">
        <title>Pezizomycetes genomes reveal the molecular basis of ectomycorrhizal truffle lifestyle.</title>
        <authorList>
            <person name="Murat C."/>
            <person name="Payen T."/>
            <person name="Noel B."/>
            <person name="Kuo A."/>
            <person name="Morin E."/>
            <person name="Chen J."/>
            <person name="Kohler A."/>
            <person name="Krizsan K."/>
            <person name="Balestrini R."/>
            <person name="Da Silva C."/>
            <person name="Montanini B."/>
            <person name="Hainaut M."/>
            <person name="Levati E."/>
            <person name="Barry K.W."/>
            <person name="Belfiori B."/>
            <person name="Cichocki N."/>
            <person name="Clum A."/>
            <person name="Dockter R.B."/>
            <person name="Fauchery L."/>
            <person name="Guy J."/>
            <person name="Iotti M."/>
            <person name="Le Tacon F."/>
            <person name="Lindquist E.A."/>
            <person name="Lipzen A."/>
            <person name="Malagnac F."/>
            <person name="Mello A."/>
            <person name="Molinier V."/>
            <person name="Miyauchi S."/>
            <person name="Poulain J."/>
            <person name="Riccioni C."/>
            <person name="Rubini A."/>
            <person name="Sitrit Y."/>
            <person name="Splivallo R."/>
            <person name="Traeger S."/>
            <person name="Wang M."/>
            <person name="Zifcakova L."/>
            <person name="Wipf D."/>
            <person name="Zambonelli A."/>
            <person name="Paolocci F."/>
            <person name="Nowrousian M."/>
            <person name="Ottonello S."/>
            <person name="Baldrian P."/>
            <person name="Spatafora J.W."/>
            <person name="Henrissat B."/>
            <person name="Nagy L.G."/>
            <person name="Aury J.M."/>
            <person name="Wincker P."/>
            <person name="Grigoriev I.V."/>
            <person name="Bonfante P."/>
            <person name="Martin F.M."/>
        </authorList>
    </citation>
    <scope>NUCLEOTIDE SEQUENCE [LARGE SCALE GENOMIC DNA]</scope>
    <source>
        <strain evidence="2 3">120613-1</strain>
    </source>
</reference>
<feature type="non-terminal residue" evidence="2">
    <location>
        <position position="70"/>
    </location>
</feature>